<evidence type="ECO:0000313" key="11">
    <source>
        <dbReference type="EMBL" id="KAK0137999.1"/>
    </source>
</evidence>
<keyword evidence="7" id="KW-0325">Glycoprotein</keyword>
<dbReference type="GO" id="GO:0002224">
    <property type="term" value="P:toll-like receptor signaling pathway"/>
    <property type="evidence" value="ECO:0007669"/>
    <property type="project" value="TreeGrafter"/>
</dbReference>
<feature type="domain" description="TIR" evidence="10">
    <location>
        <begin position="132"/>
        <end position="283"/>
    </location>
</feature>
<dbReference type="FunFam" id="3.40.50.10140:FF:000003">
    <property type="entry name" value="Toll-like receptor 7"/>
    <property type="match status" value="1"/>
</dbReference>
<feature type="transmembrane region" description="Helical" evidence="9">
    <location>
        <begin position="78"/>
        <end position="100"/>
    </location>
</feature>
<dbReference type="Gene3D" id="3.80.10.10">
    <property type="entry name" value="Ribonuclease Inhibitor"/>
    <property type="match status" value="1"/>
</dbReference>
<dbReference type="InterPro" id="IPR000157">
    <property type="entry name" value="TIR_dom"/>
</dbReference>
<dbReference type="EMBL" id="JAOPHQ010004839">
    <property type="protein sequence ID" value="KAK0137999.1"/>
    <property type="molecule type" value="Genomic_DNA"/>
</dbReference>
<evidence type="ECO:0000256" key="5">
    <source>
        <dbReference type="ARBA" id="ARBA00023136"/>
    </source>
</evidence>
<evidence type="ECO:0000256" key="6">
    <source>
        <dbReference type="ARBA" id="ARBA00023170"/>
    </source>
</evidence>
<organism evidence="11 12">
    <name type="scientific">Merluccius polli</name>
    <name type="common">Benguela hake</name>
    <name type="synonym">Merluccius cadenati</name>
    <dbReference type="NCBI Taxonomy" id="89951"/>
    <lineage>
        <taxon>Eukaryota</taxon>
        <taxon>Metazoa</taxon>
        <taxon>Chordata</taxon>
        <taxon>Craniata</taxon>
        <taxon>Vertebrata</taxon>
        <taxon>Euteleostomi</taxon>
        <taxon>Actinopterygii</taxon>
        <taxon>Neopterygii</taxon>
        <taxon>Teleostei</taxon>
        <taxon>Neoteleostei</taxon>
        <taxon>Acanthomorphata</taxon>
        <taxon>Zeiogadaria</taxon>
        <taxon>Gadariae</taxon>
        <taxon>Gadiformes</taxon>
        <taxon>Gadoidei</taxon>
        <taxon>Merlucciidae</taxon>
        <taxon>Merluccius</taxon>
    </lineage>
</organism>
<accession>A0AA47MD03</accession>
<proteinExistence type="predicted"/>
<comment type="caution">
    <text evidence="11">The sequence shown here is derived from an EMBL/GenBank/DDBJ whole genome shotgun (WGS) entry which is preliminary data.</text>
</comment>
<dbReference type="Pfam" id="PF01582">
    <property type="entry name" value="TIR"/>
    <property type="match status" value="1"/>
</dbReference>
<gene>
    <name evidence="11" type="primary">Tlr7_1</name>
    <name evidence="11" type="ORF">N1851_025807</name>
</gene>
<keyword evidence="2 9" id="KW-0812">Transmembrane</keyword>
<dbReference type="PROSITE" id="PS50104">
    <property type="entry name" value="TIR"/>
    <property type="match status" value="1"/>
</dbReference>
<keyword evidence="3" id="KW-0732">Signal</keyword>
<evidence type="ECO:0000259" key="10">
    <source>
        <dbReference type="PROSITE" id="PS50104"/>
    </source>
</evidence>
<dbReference type="GO" id="GO:0007249">
    <property type="term" value="P:canonical NF-kappaB signal transduction"/>
    <property type="evidence" value="ECO:0007669"/>
    <property type="project" value="TreeGrafter"/>
</dbReference>
<evidence type="ECO:0000256" key="9">
    <source>
        <dbReference type="SAM" id="Phobius"/>
    </source>
</evidence>
<sequence length="304" mass="34637">MLTLQSLPPLMKNGTSLQLLTLHHNPFTCNCNNSVLEKFLQTTKARIPYLTTDVQCEFPESLQGQSVLTVDQRSCQEIYGGFALLISMFFTCAFIALPLLRHLFGWDVWYCLQILWAGCKGYSHPSASCSPKHYDAFVVFDTDNQAVRDWVYNELVVHLESSGYRRFSLCLEERDWIPGLSCIENLHHAVYSSEKTVFVLSNGTGKGVGGAMVNGVIRQTFFMVQQRLLDEKVDVAVLVLLDKMFPKLKYLQLRKRLCSKSVISWPRNPQAQPLFWNQTRAALSSDNLQLYDDNISESFTNLTN</sequence>
<reference evidence="11" key="1">
    <citation type="journal article" date="2023" name="Front. Mar. Sci.">
        <title>A new Merluccius polli reference genome to investigate the effects of global change in West African waters.</title>
        <authorList>
            <person name="Mateo J.L."/>
            <person name="Blanco-Fernandez C."/>
            <person name="Garcia-Vazquez E."/>
            <person name="Machado-Schiaffino G."/>
        </authorList>
    </citation>
    <scope>NUCLEOTIDE SEQUENCE</scope>
    <source>
        <strain evidence="11">C29</strain>
        <tissue evidence="11">Fin</tissue>
    </source>
</reference>
<dbReference type="GO" id="GO:0051607">
    <property type="term" value="P:defense response to virus"/>
    <property type="evidence" value="ECO:0007669"/>
    <property type="project" value="TreeGrafter"/>
</dbReference>
<dbReference type="InterPro" id="IPR000483">
    <property type="entry name" value="Cys-rich_flank_reg_C"/>
</dbReference>
<evidence type="ECO:0000256" key="4">
    <source>
        <dbReference type="ARBA" id="ARBA00022989"/>
    </source>
</evidence>
<dbReference type="InterPro" id="IPR035897">
    <property type="entry name" value="Toll_tir_struct_dom_sf"/>
</dbReference>
<dbReference type="Proteomes" id="UP001174136">
    <property type="component" value="Unassembled WGS sequence"/>
</dbReference>
<comment type="subcellular location">
    <subcellularLocation>
        <location evidence="8">Endomembrane system</location>
        <topology evidence="8">Single-pass type I membrane protein</topology>
    </subcellularLocation>
</comment>
<keyword evidence="12" id="KW-1185">Reference proteome</keyword>
<keyword evidence="4 9" id="KW-1133">Transmembrane helix</keyword>
<keyword evidence="5 9" id="KW-0472">Membrane</keyword>
<evidence type="ECO:0000256" key="8">
    <source>
        <dbReference type="ARBA" id="ARBA00046288"/>
    </source>
</evidence>
<dbReference type="GO" id="GO:0038187">
    <property type="term" value="F:pattern recognition receptor activity"/>
    <property type="evidence" value="ECO:0007669"/>
    <property type="project" value="TreeGrafter"/>
</dbReference>
<protein>
    <submittedName>
        <fullName evidence="11">Toll-like receptor 7</fullName>
    </submittedName>
</protein>
<dbReference type="GO" id="GO:0012505">
    <property type="term" value="C:endomembrane system"/>
    <property type="evidence" value="ECO:0007669"/>
    <property type="project" value="UniProtKB-SubCell"/>
</dbReference>
<dbReference type="AlphaFoldDB" id="A0AA47MD03"/>
<dbReference type="PANTHER" id="PTHR47410:SF4">
    <property type="entry name" value="TOLL-LIKE RECEPTOR 9"/>
    <property type="match status" value="1"/>
</dbReference>
<keyword evidence="6 11" id="KW-0675">Receptor</keyword>
<evidence type="ECO:0000256" key="2">
    <source>
        <dbReference type="ARBA" id="ARBA00022692"/>
    </source>
</evidence>
<dbReference type="GO" id="GO:0005886">
    <property type="term" value="C:plasma membrane"/>
    <property type="evidence" value="ECO:0007669"/>
    <property type="project" value="TreeGrafter"/>
</dbReference>
<evidence type="ECO:0000256" key="3">
    <source>
        <dbReference type="ARBA" id="ARBA00022729"/>
    </source>
</evidence>
<dbReference type="PANTHER" id="PTHR47410">
    <property type="entry name" value="TOLL-LIKE RECEPTOR 7-RELATED"/>
    <property type="match status" value="1"/>
</dbReference>
<keyword evidence="1" id="KW-0433">Leucine-rich repeat</keyword>
<evidence type="ECO:0000256" key="7">
    <source>
        <dbReference type="ARBA" id="ARBA00023180"/>
    </source>
</evidence>
<dbReference type="InterPro" id="IPR032675">
    <property type="entry name" value="LRR_dom_sf"/>
</dbReference>
<dbReference type="GO" id="GO:0032755">
    <property type="term" value="P:positive regulation of interleukin-6 production"/>
    <property type="evidence" value="ECO:0007669"/>
    <property type="project" value="TreeGrafter"/>
</dbReference>
<dbReference type="SUPFAM" id="SSF52200">
    <property type="entry name" value="Toll/Interleukin receptor TIR domain"/>
    <property type="match status" value="1"/>
</dbReference>
<dbReference type="Gene3D" id="3.40.50.10140">
    <property type="entry name" value="Toll/interleukin-1 receptor homology (TIR) domain"/>
    <property type="match status" value="1"/>
</dbReference>
<dbReference type="SUPFAM" id="SSF52058">
    <property type="entry name" value="L domain-like"/>
    <property type="match status" value="1"/>
</dbReference>
<name>A0AA47MD03_MERPO</name>
<evidence type="ECO:0000313" key="12">
    <source>
        <dbReference type="Proteomes" id="UP001174136"/>
    </source>
</evidence>
<dbReference type="SMART" id="SM00082">
    <property type="entry name" value="LRRCT"/>
    <property type="match status" value="1"/>
</dbReference>
<evidence type="ECO:0000256" key="1">
    <source>
        <dbReference type="ARBA" id="ARBA00022614"/>
    </source>
</evidence>